<comment type="similarity">
    <text evidence="7">Belongs to the DVL/RTFL small polypeptides family.</text>
</comment>
<dbReference type="Gramene" id="LPERR05G15020.1">
    <property type="protein sequence ID" value="LPERR05G15020.1"/>
    <property type="gene ID" value="LPERR05G15020"/>
</dbReference>
<evidence type="ECO:0000313" key="10">
    <source>
        <dbReference type="Proteomes" id="UP000032180"/>
    </source>
</evidence>
<evidence type="ECO:0000256" key="3">
    <source>
        <dbReference type="ARBA" id="ARBA00022475"/>
    </source>
</evidence>
<keyword evidence="4" id="KW-0812">Transmembrane</keyword>
<evidence type="ECO:0000256" key="8">
    <source>
        <dbReference type="SAM" id="MobiDB-lite"/>
    </source>
</evidence>
<dbReference type="EnsemblPlants" id="LPERR05G15020.1">
    <property type="protein sequence ID" value="LPERR05G15020.1"/>
    <property type="gene ID" value="LPERR05G15020"/>
</dbReference>
<evidence type="ECO:0000256" key="6">
    <source>
        <dbReference type="ARBA" id="ARBA00023136"/>
    </source>
</evidence>
<keyword evidence="10" id="KW-1185">Reference proteome</keyword>
<dbReference type="GO" id="GO:0005886">
    <property type="term" value="C:plasma membrane"/>
    <property type="evidence" value="ECO:0007669"/>
    <property type="project" value="UniProtKB-SubCell"/>
</dbReference>
<keyword evidence="5" id="KW-1133">Transmembrane helix</keyword>
<feature type="compositionally biased region" description="Basic residues" evidence="8">
    <location>
        <begin position="15"/>
        <end position="24"/>
    </location>
</feature>
<comment type="subcellular location">
    <subcellularLocation>
        <location evidence="1">Cell membrane</location>
        <topology evidence="1">Single-pass membrane protein</topology>
    </subcellularLocation>
</comment>
<dbReference type="Pfam" id="PF08137">
    <property type="entry name" value="DVL"/>
    <property type="match status" value="1"/>
</dbReference>
<evidence type="ECO:0000256" key="7">
    <source>
        <dbReference type="ARBA" id="ARBA00024340"/>
    </source>
</evidence>
<keyword evidence="2" id="KW-0217">Developmental protein</keyword>
<organism evidence="9 10">
    <name type="scientific">Leersia perrieri</name>
    <dbReference type="NCBI Taxonomy" id="77586"/>
    <lineage>
        <taxon>Eukaryota</taxon>
        <taxon>Viridiplantae</taxon>
        <taxon>Streptophyta</taxon>
        <taxon>Embryophyta</taxon>
        <taxon>Tracheophyta</taxon>
        <taxon>Spermatophyta</taxon>
        <taxon>Magnoliopsida</taxon>
        <taxon>Liliopsida</taxon>
        <taxon>Poales</taxon>
        <taxon>Poaceae</taxon>
        <taxon>BOP clade</taxon>
        <taxon>Oryzoideae</taxon>
        <taxon>Oryzeae</taxon>
        <taxon>Oryzinae</taxon>
        <taxon>Leersia</taxon>
    </lineage>
</organism>
<evidence type="ECO:0000313" key="9">
    <source>
        <dbReference type="EnsemblPlants" id="LPERR05G15020.1"/>
    </source>
</evidence>
<feature type="compositionally biased region" description="Polar residues" evidence="8">
    <location>
        <begin position="44"/>
        <end position="56"/>
    </location>
</feature>
<dbReference type="InterPro" id="IPR012552">
    <property type="entry name" value="DVL"/>
</dbReference>
<keyword evidence="6" id="KW-0472">Membrane</keyword>
<accession>A0A0D9WHA4</accession>
<evidence type="ECO:0000256" key="1">
    <source>
        <dbReference type="ARBA" id="ARBA00004162"/>
    </source>
</evidence>
<dbReference type="PANTHER" id="PTHR33102">
    <property type="entry name" value="DVL19-RELATED-RELATED"/>
    <property type="match status" value="1"/>
</dbReference>
<keyword evidence="3" id="KW-1003">Cell membrane</keyword>
<dbReference type="AlphaFoldDB" id="A0A0D9WHA4"/>
<dbReference type="GO" id="GO:0048367">
    <property type="term" value="P:shoot system development"/>
    <property type="evidence" value="ECO:0007669"/>
    <property type="project" value="UniProtKB-ARBA"/>
</dbReference>
<evidence type="ECO:0000256" key="2">
    <source>
        <dbReference type="ARBA" id="ARBA00022473"/>
    </source>
</evidence>
<feature type="region of interest" description="Disordered" evidence="8">
    <location>
        <begin position="1"/>
        <end position="26"/>
    </location>
</feature>
<reference evidence="9 10" key="1">
    <citation type="submission" date="2012-08" db="EMBL/GenBank/DDBJ databases">
        <title>Oryza genome evolution.</title>
        <authorList>
            <person name="Wing R.A."/>
        </authorList>
    </citation>
    <scope>NUCLEOTIDE SEQUENCE</scope>
</reference>
<evidence type="ECO:0000256" key="5">
    <source>
        <dbReference type="ARBA" id="ARBA00022989"/>
    </source>
</evidence>
<reference evidence="10" key="2">
    <citation type="submission" date="2013-12" db="EMBL/GenBank/DDBJ databases">
        <authorList>
            <person name="Yu Y."/>
            <person name="Lee S."/>
            <person name="de Baynast K."/>
            <person name="Wissotski M."/>
            <person name="Liu L."/>
            <person name="Talag J."/>
            <person name="Goicoechea J."/>
            <person name="Angelova A."/>
            <person name="Jetty R."/>
            <person name="Kudrna D."/>
            <person name="Golser W."/>
            <person name="Rivera L."/>
            <person name="Zhang J."/>
            <person name="Wing R."/>
        </authorList>
    </citation>
    <scope>NUCLEOTIDE SEQUENCE</scope>
</reference>
<dbReference type="GO" id="GO:0008285">
    <property type="term" value="P:negative regulation of cell population proliferation"/>
    <property type="evidence" value="ECO:0007669"/>
    <property type="project" value="InterPro"/>
</dbReference>
<reference evidence="9" key="3">
    <citation type="submission" date="2015-04" db="UniProtKB">
        <authorList>
            <consortium name="EnsemblPlants"/>
        </authorList>
    </citation>
    <scope>IDENTIFICATION</scope>
</reference>
<evidence type="ECO:0000256" key="4">
    <source>
        <dbReference type="ARBA" id="ARBA00022692"/>
    </source>
</evidence>
<protein>
    <submittedName>
        <fullName evidence="9">Uncharacterized protein</fullName>
    </submittedName>
</protein>
<dbReference type="InterPro" id="IPR051525">
    <property type="entry name" value="DVL_RTFL_regulatory"/>
</dbReference>
<sequence length="96" mass="10678">MDVTGSRVEEDVKRRPAQCKKRRPRPEVLGTDVAALAARANQAGNGISRQQASHSDQPPAHAPSSFPRRCARLVKEQRARLYIVRRCVTMLACGRD</sequence>
<dbReference type="Proteomes" id="UP000032180">
    <property type="component" value="Chromosome 5"/>
</dbReference>
<name>A0A0D9WHA4_9ORYZ</name>
<dbReference type="HOGENOM" id="CLU_150897_1_1_1"/>
<feature type="region of interest" description="Disordered" evidence="8">
    <location>
        <begin position="41"/>
        <end position="68"/>
    </location>
</feature>
<proteinExistence type="inferred from homology"/>
<dbReference type="STRING" id="77586.A0A0D9WHA4"/>